<comment type="caution">
    <text evidence="12">The sequence shown here is derived from an EMBL/GenBank/DDBJ whole genome shotgun (WGS) entry which is preliminary data.</text>
</comment>
<keyword evidence="13" id="KW-1185">Reference proteome</keyword>
<dbReference type="InterPro" id="IPR036890">
    <property type="entry name" value="HATPase_C_sf"/>
</dbReference>
<evidence type="ECO:0000259" key="11">
    <source>
        <dbReference type="PROSITE" id="PS50110"/>
    </source>
</evidence>
<proteinExistence type="predicted"/>
<evidence type="ECO:0000313" key="12">
    <source>
        <dbReference type="EMBL" id="MET3614261.1"/>
    </source>
</evidence>
<dbReference type="SMART" id="SM00387">
    <property type="entry name" value="HATPase_c"/>
    <property type="match status" value="1"/>
</dbReference>
<dbReference type="Gene3D" id="1.10.287.130">
    <property type="match status" value="1"/>
</dbReference>
<dbReference type="CDD" id="cd00156">
    <property type="entry name" value="REC"/>
    <property type="match status" value="1"/>
</dbReference>
<dbReference type="PRINTS" id="PR00344">
    <property type="entry name" value="BCTRLSENSOR"/>
</dbReference>
<evidence type="ECO:0000256" key="8">
    <source>
        <dbReference type="ARBA" id="ARBA00023012"/>
    </source>
</evidence>
<evidence type="ECO:0000256" key="2">
    <source>
        <dbReference type="ARBA" id="ARBA00012438"/>
    </source>
</evidence>
<sequence>MQAVTMPNINLGKLFDEAPTPFVLLDSAFNIVGMNQAYLAATMRERGEIIGRNVFDAFPSEPGSVPEEMLRRSLTTVIQTGEMDHLALIPYPIAGRDGSIEERFWSATHTPIRGEDGALYILQNTMDVTELQRLRHRADGRDIAVEKAIMERAGKVAGQNLLLSKEREYLRTLFSQAPSFMAVLRGPTHIFDLANDAYLEIVGRRDIIGKALEDALPEITGQGFIDILDRVFETGEPFVADGARVLLNRGPGGAGEIRFLNFVYQPIMSNRKVDGIFVQGYDVTEQKQAQARLEDLTSTLEERVEARTQELARVQDMLRQSQKMDAIGNLAGGIAHDFNNLLQVIQGSLQLLGKRLTDEKSLRLLDNAMMATTRGAKLSSQLLAFGRRQPLEPRVINLGRLVRDLDDLLRRSIGEGIEIETIVSGGLWNTLADSTNVETALLNLAINARDAMAGHGKLTIELGNAYLDDEYTRKVFGVKPGQYVMLAVTDTGTGIPPDILEKVFDPFFTTKAEGKGTGLGLSMVYGFVKQSGGHVNIYSEPGKGTTVRIYLPRAKAAEDELPAPSTAIVGGNETILVVEDDEAVRETAAELLRELGYQVLLARDGQSGVAIVESGIRFDLLFTDVVMPGPVKSTALAQIVQKNRPNAAVLFNSGYTENSIVHDGKLDTGVNFLGKPYTREQLARKVRQVLDEKRAIAPPKADPHGKTLLCEDEPLIRVFVSDMLADLGHSVVETGTVAQCMAALTPEISLLICDLHLPDGSGLDLAEQARKQFPDLPIIFATGGNIEAPLPGSAILRKPYDEKDLASAIDQLGRDDRKKPRG</sequence>
<protein>
    <recommendedName>
        <fullName evidence="2">histidine kinase</fullName>
        <ecNumber evidence="2">2.7.13.3</ecNumber>
    </recommendedName>
</protein>
<dbReference type="InterPro" id="IPR001789">
    <property type="entry name" value="Sig_transdc_resp-reg_receiver"/>
</dbReference>
<dbReference type="InterPro" id="IPR005467">
    <property type="entry name" value="His_kinase_dom"/>
</dbReference>
<dbReference type="RefSeq" id="WP_354556766.1">
    <property type="nucleotide sequence ID" value="NZ_JBEPMB010000003.1"/>
</dbReference>
<evidence type="ECO:0000256" key="6">
    <source>
        <dbReference type="ARBA" id="ARBA00022777"/>
    </source>
</evidence>
<evidence type="ECO:0000256" key="1">
    <source>
        <dbReference type="ARBA" id="ARBA00000085"/>
    </source>
</evidence>
<dbReference type="SUPFAM" id="SSF55874">
    <property type="entry name" value="ATPase domain of HSP90 chaperone/DNA topoisomerase II/histidine kinase"/>
    <property type="match status" value="1"/>
</dbReference>
<evidence type="ECO:0000256" key="4">
    <source>
        <dbReference type="ARBA" id="ARBA00022679"/>
    </source>
</evidence>
<keyword evidence="7" id="KW-0067">ATP-binding</keyword>
<dbReference type="EC" id="2.7.13.3" evidence="2"/>
<dbReference type="PROSITE" id="PS50109">
    <property type="entry name" value="HIS_KIN"/>
    <property type="match status" value="1"/>
</dbReference>
<evidence type="ECO:0000313" key="13">
    <source>
        <dbReference type="Proteomes" id="UP001549047"/>
    </source>
</evidence>
<dbReference type="SMART" id="SM00448">
    <property type="entry name" value="REC"/>
    <property type="match status" value="2"/>
</dbReference>
<dbReference type="SMART" id="SM00388">
    <property type="entry name" value="HisKA"/>
    <property type="match status" value="1"/>
</dbReference>
<keyword evidence="6" id="KW-0418">Kinase</keyword>
<dbReference type="EMBL" id="JBEPMB010000003">
    <property type="protein sequence ID" value="MET3614261.1"/>
    <property type="molecule type" value="Genomic_DNA"/>
</dbReference>
<dbReference type="Gene3D" id="3.30.450.20">
    <property type="entry name" value="PAS domain"/>
    <property type="match status" value="2"/>
</dbReference>
<dbReference type="Pfam" id="PF02518">
    <property type="entry name" value="HATPase_c"/>
    <property type="match status" value="1"/>
</dbReference>
<dbReference type="InterPro" id="IPR036097">
    <property type="entry name" value="HisK_dim/P_sf"/>
</dbReference>
<dbReference type="SMART" id="SM00091">
    <property type="entry name" value="PAS"/>
    <property type="match status" value="2"/>
</dbReference>
<dbReference type="Pfam" id="PF08448">
    <property type="entry name" value="PAS_4"/>
    <property type="match status" value="2"/>
</dbReference>
<dbReference type="PANTHER" id="PTHR43065:SF46">
    <property type="entry name" value="C4-DICARBOXYLATE TRANSPORT SENSOR PROTEIN DCTB"/>
    <property type="match status" value="1"/>
</dbReference>
<dbReference type="InterPro" id="IPR035965">
    <property type="entry name" value="PAS-like_dom_sf"/>
</dbReference>
<dbReference type="InterPro" id="IPR003661">
    <property type="entry name" value="HisK_dim/P_dom"/>
</dbReference>
<dbReference type="CDD" id="cd00130">
    <property type="entry name" value="PAS"/>
    <property type="match status" value="1"/>
</dbReference>
<dbReference type="InterPro" id="IPR004358">
    <property type="entry name" value="Sig_transdc_His_kin-like_C"/>
</dbReference>
<gene>
    <name evidence="12" type="ORF">ABID16_002598</name>
</gene>
<keyword evidence="8" id="KW-0902">Two-component regulatory system</keyword>
<dbReference type="SUPFAM" id="SSF47384">
    <property type="entry name" value="Homodimeric domain of signal transducing histidine kinase"/>
    <property type="match status" value="1"/>
</dbReference>
<comment type="catalytic activity">
    <reaction evidence="1">
        <text>ATP + protein L-histidine = ADP + protein N-phospho-L-histidine.</text>
        <dbReference type="EC" id="2.7.13.3"/>
    </reaction>
</comment>
<evidence type="ECO:0000259" key="10">
    <source>
        <dbReference type="PROSITE" id="PS50109"/>
    </source>
</evidence>
<dbReference type="InterPro" id="IPR003594">
    <property type="entry name" value="HATPase_dom"/>
</dbReference>
<dbReference type="InterPro" id="IPR013656">
    <property type="entry name" value="PAS_4"/>
</dbReference>
<feature type="domain" description="Response regulatory" evidence="11">
    <location>
        <begin position="706"/>
        <end position="813"/>
    </location>
</feature>
<accession>A0ABV2J1U8</accession>
<evidence type="ECO:0000256" key="5">
    <source>
        <dbReference type="ARBA" id="ARBA00022741"/>
    </source>
</evidence>
<feature type="modified residue" description="4-aspartylphosphate" evidence="9">
    <location>
        <position position="624"/>
    </location>
</feature>
<dbReference type="InterPro" id="IPR011006">
    <property type="entry name" value="CheY-like_superfamily"/>
</dbReference>
<dbReference type="SUPFAM" id="SSF52172">
    <property type="entry name" value="CheY-like"/>
    <property type="match status" value="2"/>
</dbReference>
<keyword evidence="5" id="KW-0547">Nucleotide-binding</keyword>
<dbReference type="CDD" id="cd00082">
    <property type="entry name" value="HisKA"/>
    <property type="match status" value="1"/>
</dbReference>
<feature type="modified residue" description="4-aspartylphosphate" evidence="9">
    <location>
        <position position="754"/>
    </location>
</feature>
<keyword evidence="4" id="KW-0808">Transferase</keyword>
<reference evidence="12 13" key="1">
    <citation type="submission" date="2024-06" db="EMBL/GenBank/DDBJ databases">
        <title>Genomic Encyclopedia of Type Strains, Phase IV (KMG-IV): sequencing the most valuable type-strain genomes for metagenomic binning, comparative biology and taxonomic classification.</title>
        <authorList>
            <person name="Goeker M."/>
        </authorList>
    </citation>
    <scope>NUCLEOTIDE SEQUENCE [LARGE SCALE GENOMIC DNA]</scope>
    <source>
        <strain evidence="12 13">DSM 29780</strain>
    </source>
</reference>
<organism evidence="12 13">
    <name type="scientific">Rhizobium aquaticum</name>
    <dbReference type="NCBI Taxonomy" id="1549636"/>
    <lineage>
        <taxon>Bacteria</taxon>
        <taxon>Pseudomonadati</taxon>
        <taxon>Pseudomonadota</taxon>
        <taxon>Alphaproteobacteria</taxon>
        <taxon>Hyphomicrobiales</taxon>
        <taxon>Rhizobiaceae</taxon>
        <taxon>Rhizobium/Agrobacterium group</taxon>
        <taxon>Rhizobium</taxon>
    </lineage>
</organism>
<dbReference type="Proteomes" id="UP001549047">
    <property type="component" value="Unassembled WGS sequence"/>
</dbReference>
<dbReference type="PROSITE" id="PS50110">
    <property type="entry name" value="RESPONSE_REGULATORY"/>
    <property type="match status" value="2"/>
</dbReference>
<evidence type="ECO:0000256" key="3">
    <source>
        <dbReference type="ARBA" id="ARBA00022553"/>
    </source>
</evidence>
<name>A0ABV2J1U8_9HYPH</name>
<dbReference type="Gene3D" id="3.40.50.2300">
    <property type="match status" value="2"/>
</dbReference>
<keyword evidence="3 9" id="KW-0597">Phosphoprotein</keyword>
<dbReference type="Gene3D" id="3.30.565.10">
    <property type="entry name" value="Histidine kinase-like ATPase, C-terminal domain"/>
    <property type="match status" value="1"/>
</dbReference>
<dbReference type="SUPFAM" id="SSF55785">
    <property type="entry name" value="PYP-like sensor domain (PAS domain)"/>
    <property type="match status" value="2"/>
</dbReference>
<evidence type="ECO:0000256" key="7">
    <source>
        <dbReference type="ARBA" id="ARBA00022840"/>
    </source>
</evidence>
<feature type="domain" description="Response regulatory" evidence="11">
    <location>
        <begin position="574"/>
        <end position="690"/>
    </location>
</feature>
<dbReference type="PANTHER" id="PTHR43065">
    <property type="entry name" value="SENSOR HISTIDINE KINASE"/>
    <property type="match status" value="1"/>
</dbReference>
<dbReference type="InterPro" id="IPR000014">
    <property type="entry name" value="PAS"/>
</dbReference>
<evidence type="ECO:0000256" key="9">
    <source>
        <dbReference type="PROSITE-ProRule" id="PRU00169"/>
    </source>
</evidence>
<dbReference type="Pfam" id="PF00072">
    <property type="entry name" value="Response_reg"/>
    <property type="match status" value="2"/>
</dbReference>
<feature type="domain" description="Histidine kinase" evidence="10">
    <location>
        <begin position="333"/>
        <end position="555"/>
    </location>
</feature>